<evidence type="ECO:0000259" key="15">
    <source>
        <dbReference type="PROSITE" id="PS51195"/>
    </source>
</evidence>
<dbReference type="SMART" id="SM00490">
    <property type="entry name" value="HELICc"/>
    <property type="match status" value="1"/>
</dbReference>
<feature type="domain" description="Helicase C-terminal" evidence="14">
    <location>
        <begin position="443"/>
        <end position="596"/>
    </location>
</feature>
<feature type="domain" description="Helicase ATP-binding" evidence="13">
    <location>
        <begin position="237"/>
        <end position="413"/>
    </location>
</feature>
<keyword evidence="3" id="KW-0690">Ribosome biogenesis</keyword>
<evidence type="ECO:0000256" key="8">
    <source>
        <dbReference type="ARBA" id="ARBA00022884"/>
    </source>
</evidence>
<feature type="compositionally biased region" description="Gly residues" evidence="12">
    <location>
        <begin position="781"/>
        <end position="799"/>
    </location>
</feature>
<dbReference type="InterPro" id="IPR000629">
    <property type="entry name" value="RNA-helicase_DEAD-box_CS"/>
</dbReference>
<dbReference type="Proteomes" id="UP000292702">
    <property type="component" value="Unassembled WGS sequence"/>
</dbReference>
<feature type="region of interest" description="Disordered" evidence="12">
    <location>
        <begin position="1071"/>
        <end position="1094"/>
    </location>
</feature>
<proteinExistence type="predicted"/>
<dbReference type="Gene3D" id="3.40.50.300">
    <property type="entry name" value="P-loop containing nucleotide triphosphate hydrolases"/>
    <property type="match status" value="2"/>
</dbReference>
<keyword evidence="9" id="KW-0539">Nucleus</keyword>
<dbReference type="InterPro" id="IPR015943">
    <property type="entry name" value="WD40/YVTN_repeat-like_dom_sf"/>
</dbReference>
<accession>A0A4R0RV77</accession>
<organism evidence="16 17">
    <name type="scientific">Steccherinum ochraceum</name>
    <dbReference type="NCBI Taxonomy" id="92696"/>
    <lineage>
        <taxon>Eukaryota</taxon>
        <taxon>Fungi</taxon>
        <taxon>Dikarya</taxon>
        <taxon>Basidiomycota</taxon>
        <taxon>Agaricomycotina</taxon>
        <taxon>Agaricomycetes</taxon>
        <taxon>Polyporales</taxon>
        <taxon>Steccherinaceae</taxon>
        <taxon>Steccherinum</taxon>
    </lineage>
</organism>
<dbReference type="PROSITE" id="PS51194">
    <property type="entry name" value="HELICASE_CTER"/>
    <property type="match status" value="1"/>
</dbReference>
<keyword evidence="7" id="KW-0067">ATP-binding</keyword>
<feature type="short sequence motif" description="Q motif" evidence="11">
    <location>
        <begin position="206"/>
        <end position="234"/>
    </location>
</feature>
<evidence type="ECO:0000256" key="2">
    <source>
        <dbReference type="ARBA" id="ARBA00012552"/>
    </source>
</evidence>
<dbReference type="SUPFAM" id="SSF50978">
    <property type="entry name" value="WD40 repeat-like"/>
    <property type="match status" value="1"/>
</dbReference>
<dbReference type="InterPro" id="IPR050079">
    <property type="entry name" value="DEAD_box_RNA_helicase"/>
</dbReference>
<evidence type="ECO:0000256" key="3">
    <source>
        <dbReference type="ARBA" id="ARBA00022517"/>
    </source>
</evidence>
<dbReference type="EC" id="3.6.4.13" evidence="2"/>
<evidence type="ECO:0000256" key="9">
    <source>
        <dbReference type="ARBA" id="ARBA00023242"/>
    </source>
</evidence>
<feature type="compositionally biased region" description="Basic and acidic residues" evidence="12">
    <location>
        <begin position="679"/>
        <end position="689"/>
    </location>
</feature>
<dbReference type="OrthoDB" id="10259843at2759"/>
<dbReference type="Gene3D" id="2.130.10.10">
    <property type="entry name" value="YVTN repeat-like/Quinoprotein amine dehydrogenase"/>
    <property type="match status" value="1"/>
</dbReference>
<dbReference type="SMART" id="SM00487">
    <property type="entry name" value="DEXDc"/>
    <property type="match status" value="1"/>
</dbReference>
<dbReference type="InterPro" id="IPR036322">
    <property type="entry name" value="WD40_repeat_dom_sf"/>
</dbReference>
<keyword evidence="17" id="KW-1185">Reference proteome</keyword>
<feature type="compositionally biased region" description="Acidic residues" evidence="12">
    <location>
        <begin position="101"/>
        <end position="183"/>
    </location>
</feature>
<dbReference type="Pfam" id="PF00271">
    <property type="entry name" value="Helicase_C"/>
    <property type="match status" value="1"/>
</dbReference>
<keyword evidence="8" id="KW-0694">RNA-binding</keyword>
<dbReference type="CDD" id="cd18787">
    <property type="entry name" value="SF2_C_DEAD"/>
    <property type="match status" value="1"/>
</dbReference>
<dbReference type="InterPro" id="IPR014014">
    <property type="entry name" value="RNA_helicase_DEAD_Q_motif"/>
</dbReference>
<name>A0A4R0RV77_9APHY</name>
<sequence length="1702" mass="187535">MATDDFVMTIDSDTEDAPAPAQKPSKTASKKQGPDAEEEAQLDPGFTFDLSAYPLEELADPSHVNDYVKTGTKPTPISVDEIIERRKLKRATGKRKRDSEESVDEDEDEDDEEDDEDSLAEDSEGEESEEDGIVGEESEEEEDPLASSGEEDDEDSDLDENDGVDEVEEDYDDGSSDDSEEETQAEKDRKTAFFASEEDGPSESHSSFLTMNLSRPLQKAVTSLNFTKPTPIQAATIPVALLGKDVVGNAVTGSGKTAAFIIPMIERLMYRERGSKAAATRCLVLVPTRELGVQCFEVGTKLAAHTDIRFCLVVGGLSVKAQEATLRTRPDVIIATPGRLIDHLRNSPSFTLDALDILVLDEADRMLSDGFADELAEIIKSCPVSRQTMLFSATMTDSVDELVRMSLNKPVRLFVDPKRSTARGLIQEFVRVRAGKESERSALLVALCKRTFKDRVVIFFRSKKLAHQMRIVFSLLGMKCSELHGDLSQEQRLSALHQFRDGTVGYLMATDLASRGLDIKGIDTVINYDMPGQLAQYLHRVGRTARAGRQGRSVTLVGEADRKMLKAAIKHASGQDMVRHRQVPAETAAKWSQKLEALKPEISAVMQEEKEERELRRAEMELKKGQNMLEHEAEIYSRPARTWFQSGKEKAQATTVSKEQYEAGFKAAAAAKKASSSKDASDKPKRDKFAGLTRRAKRRKMALEEDDEQGESHAIKVAVRSAKKAQRPGKIGLPEKRTESSKAKAKAKKAKRVVGRQGDRFDKDLGSKAPKEGVRAKKGDVIGGMGKKGGKGGKGGKSGTSGKRRAITFSHFTEALHIDAYYGFRPSPNISYQIPLEASPSAIPLSYVVVRGSQENGAHMTMNDNAFLPISTLRFPSAARIFSSSWCPDKDLLLIASRSPSGDKLSLWKMQGSKKWEFEFDKASTATGGIVDVAWSPDGTFIAVAHHPATVTLHSVQDGAQHNIMFPRIKAGLPDRPNISGIWWIKRREDEKDKSGPDLLKRNNLIPGSALSVLQSQPLLDTLYDETHAMSTSDLFSFQSTNPRNPPRYLAPQVVANWPSLSSDLPAATLRSKRVAKQKQRPGEELDEPDNANENSLLIVADQSGNMWSYLDGNYPLGFVSLGLACSVASLDTDRDATFFVYPEVAVEDKSCTGLCPITVQYPLLKERLPRDVAKVSTVVKDLTYFALCVVKEMRTAWYGSDTHSGARGWGEKWLADLEAKQKAHIGNKAPIPILDLTVLLATGRSSEALSDFLGSGEQMSERGIQKWESAILEALVRIRDYSEKLLTPATQRLYILLTDVRGWALLPQYAHLQLNMNEVLTLLVLLSRAIVCASWLSAAARKEFARFIEFITWIRHETSKANQQADVHSLPPPRHDILEVNEYLISGLVNSPIDKWFTGQTPSFQPTELGIAHSNDLEKSIKEVRDLLDKPNGVADLNLKPVDISNIERNIDSLFTDLANHCRRVFHQACQATSRAAVVSFEPRLSPTMGQSNFENVFPAFDDVPAQYLAIQSPHVNDKSYLCFVHIKTDRHAPPNITAVAAAPLQCCIAREGEASIPLEILDAEFFDDKTVIVVYRARGSAGPTYLGTVNYIDLSYQDVDASWDVNCNSRESLMRDLLERLEHGQLAAGVMPIGESRALGGCREGRATLAVNGRVGRRVACVLDDGGLSLEILDMEGEADEEGGEEAEEAGEDSMDASAD</sequence>
<evidence type="ECO:0000313" key="16">
    <source>
        <dbReference type="EMBL" id="TCD71513.1"/>
    </source>
</evidence>
<dbReference type="PANTHER" id="PTHR47959:SF1">
    <property type="entry name" value="ATP-DEPENDENT RNA HELICASE DBPA"/>
    <property type="match status" value="1"/>
</dbReference>
<dbReference type="InterPro" id="IPR024790">
    <property type="entry name" value="APC4_long_dom"/>
</dbReference>
<dbReference type="PROSITE" id="PS51195">
    <property type="entry name" value="Q_MOTIF"/>
    <property type="match status" value="1"/>
</dbReference>
<dbReference type="GO" id="GO:0003723">
    <property type="term" value="F:RNA binding"/>
    <property type="evidence" value="ECO:0007669"/>
    <property type="project" value="UniProtKB-KW"/>
</dbReference>
<dbReference type="PANTHER" id="PTHR47959">
    <property type="entry name" value="ATP-DEPENDENT RNA HELICASE RHLE-RELATED"/>
    <property type="match status" value="1"/>
</dbReference>
<dbReference type="PROSITE" id="PS00039">
    <property type="entry name" value="DEAD_ATP_HELICASE"/>
    <property type="match status" value="1"/>
</dbReference>
<dbReference type="Pfam" id="PF12894">
    <property type="entry name" value="ANAPC4_WD40"/>
    <property type="match status" value="1"/>
</dbReference>
<feature type="domain" description="DEAD-box RNA helicase Q" evidence="15">
    <location>
        <begin position="206"/>
        <end position="234"/>
    </location>
</feature>
<dbReference type="SUPFAM" id="SSF52540">
    <property type="entry name" value="P-loop containing nucleoside triphosphate hydrolases"/>
    <property type="match status" value="1"/>
</dbReference>
<dbReference type="InterPro" id="IPR014001">
    <property type="entry name" value="Helicase_ATP-bd"/>
</dbReference>
<dbReference type="Pfam" id="PF12896">
    <property type="entry name" value="ANAPC4"/>
    <property type="match status" value="1"/>
</dbReference>
<dbReference type="GO" id="GO:0016787">
    <property type="term" value="F:hydrolase activity"/>
    <property type="evidence" value="ECO:0007669"/>
    <property type="project" value="UniProtKB-KW"/>
</dbReference>
<dbReference type="InterPro" id="IPR027417">
    <property type="entry name" value="P-loop_NTPase"/>
</dbReference>
<evidence type="ECO:0000256" key="10">
    <source>
        <dbReference type="ARBA" id="ARBA00047984"/>
    </source>
</evidence>
<evidence type="ECO:0000256" key="1">
    <source>
        <dbReference type="ARBA" id="ARBA00004123"/>
    </source>
</evidence>
<dbReference type="PROSITE" id="PS51192">
    <property type="entry name" value="HELICASE_ATP_BIND_1"/>
    <property type="match status" value="1"/>
</dbReference>
<keyword evidence="6" id="KW-0347">Helicase</keyword>
<dbReference type="InterPro" id="IPR011545">
    <property type="entry name" value="DEAD/DEAH_box_helicase_dom"/>
</dbReference>
<feature type="compositionally biased region" description="Basic and acidic residues" evidence="12">
    <location>
        <begin position="757"/>
        <end position="780"/>
    </location>
</feature>
<dbReference type="InterPro" id="IPR024977">
    <property type="entry name" value="Apc4-like_WD40_dom"/>
</dbReference>
<feature type="compositionally biased region" description="Basic residues" evidence="12">
    <location>
        <begin position="86"/>
        <end position="96"/>
    </location>
</feature>
<evidence type="ECO:0000259" key="14">
    <source>
        <dbReference type="PROSITE" id="PS51194"/>
    </source>
</evidence>
<dbReference type="GO" id="GO:0005524">
    <property type="term" value="F:ATP binding"/>
    <property type="evidence" value="ECO:0007669"/>
    <property type="project" value="UniProtKB-KW"/>
</dbReference>
<dbReference type="InterPro" id="IPR001650">
    <property type="entry name" value="Helicase_C-like"/>
</dbReference>
<protein>
    <recommendedName>
        <fullName evidence="2">RNA helicase</fullName>
        <ecNumber evidence="2">3.6.4.13</ecNumber>
    </recommendedName>
</protein>
<dbReference type="GO" id="GO:0042254">
    <property type="term" value="P:ribosome biogenesis"/>
    <property type="evidence" value="ECO:0007669"/>
    <property type="project" value="UniProtKB-KW"/>
</dbReference>
<feature type="compositionally biased region" description="Basic residues" evidence="12">
    <location>
        <begin position="1071"/>
        <end position="1080"/>
    </location>
</feature>
<evidence type="ECO:0000256" key="4">
    <source>
        <dbReference type="ARBA" id="ARBA00022741"/>
    </source>
</evidence>
<evidence type="ECO:0000259" key="13">
    <source>
        <dbReference type="PROSITE" id="PS51192"/>
    </source>
</evidence>
<feature type="region of interest" description="Disordered" evidence="12">
    <location>
        <begin position="1"/>
        <end position="208"/>
    </location>
</feature>
<feature type="compositionally biased region" description="Basic residues" evidence="12">
    <location>
        <begin position="743"/>
        <end position="754"/>
    </location>
</feature>
<evidence type="ECO:0000256" key="7">
    <source>
        <dbReference type="ARBA" id="ARBA00022840"/>
    </source>
</evidence>
<evidence type="ECO:0000256" key="6">
    <source>
        <dbReference type="ARBA" id="ARBA00022806"/>
    </source>
</evidence>
<comment type="caution">
    <text evidence="16">The sequence shown here is derived from an EMBL/GenBank/DDBJ whole genome shotgun (WGS) entry which is preliminary data.</text>
</comment>
<comment type="subcellular location">
    <subcellularLocation>
        <location evidence="1">Nucleus</location>
    </subcellularLocation>
</comment>
<dbReference type="CDD" id="cd17947">
    <property type="entry name" value="DEADc_DDX27"/>
    <property type="match status" value="1"/>
</dbReference>
<dbReference type="GO" id="GO:0003724">
    <property type="term" value="F:RNA helicase activity"/>
    <property type="evidence" value="ECO:0007669"/>
    <property type="project" value="UniProtKB-EC"/>
</dbReference>
<dbReference type="EMBL" id="RWJN01000005">
    <property type="protein sequence ID" value="TCD71513.1"/>
    <property type="molecule type" value="Genomic_DNA"/>
</dbReference>
<feature type="region of interest" description="Disordered" evidence="12">
    <location>
        <begin position="1678"/>
        <end position="1702"/>
    </location>
</feature>
<feature type="compositionally biased region" description="Basic and acidic residues" evidence="12">
    <location>
        <begin position="733"/>
        <end position="742"/>
    </location>
</feature>
<dbReference type="GO" id="GO:0005634">
    <property type="term" value="C:nucleus"/>
    <property type="evidence" value="ECO:0007669"/>
    <property type="project" value="UniProtKB-SubCell"/>
</dbReference>
<evidence type="ECO:0000256" key="11">
    <source>
        <dbReference type="PROSITE-ProRule" id="PRU00552"/>
    </source>
</evidence>
<feature type="region of interest" description="Disordered" evidence="12">
    <location>
        <begin position="671"/>
        <end position="803"/>
    </location>
</feature>
<dbReference type="STRING" id="92696.A0A4R0RV77"/>
<keyword evidence="5" id="KW-0378">Hydrolase</keyword>
<reference evidence="16 17" key="1">
    <citation type="submission" date="2018-11" db="EMBL/GenBank/DDBJ databases">
        <title>Genome assembly of Steccherinum ochraceum LE-BIN_3174, the white-rot fungus of the Steccherinaceae family (The Residual Polyporoid clade, Polyporales, Basidiomycota).</title>
        <authorList>
            <person name="Fedorova T.V."/>
            <person name="Glazunova O.A."/>
            <person name="Landesman E.O."/>
            <person name="Moiseenko K.V."/>
            <person name="Psurtseva N.V."/>
            <person name="Savinova O.S."/>
            <person name="Shakhova N.V."/>
            <person name="Tyazhelova T.V."/>
            <person name="Vasina D.V."/>
        </authorList>
    </citation>
    <scope>NUCLEOTIDE SEQUENCE [LARGE SCALE GENOMIC DNA]</scope>
    <source>
        <strain evidence="16 17">LE-BIN_3174</strain>
    </source>
</reference>
<dbReference type="GO" id="GO:0005829">
    <property type="term" value="C:cytosol"/>
    <property type="evidence" value="ECO:0007669"/>
    <property type="project" value="TreeGrafter"/>
</dbReference>
<dbReference type="Pfam" id="PF00270">
    <property type="entry name" value="DEAD"/>
    <property type="match status" value="1"/>
</dbReference>
<comment type="catalytic activity">
    <reaction evidence="10">
        <text>ATP + H2O = ADP + phosphate + H(+)</text>
        <dbReference type="Rhea" id="RHEA:13065"/>
        <dbReference type="ChEBI" id="CHEBI:15377"/>
        <dbReference type="ChEBI" id="CHEBI:15378"/>
        <dbReference type="ChEBI" id="CHEBI:30616"/>
        <dbReference type="ChEBI" id="CHEBI:43474"/>
        <dbReference type="ChEBI" id="CHEBI:456216"/>
        <dbReference type="EC" id="3.6.4.13"/>
    </reaction>
</comment>
<keyword evidence="4" id="KW-0547">Nucleotide-binding</keyword>
<evidence type="ECO:0000313" key="17">
    <source>
        <dbReference type="Proteomes" id="UP000292702"/>
    </source>
</evidence>
<evidence type="ECO:0000256" key="12">
    <source>
        <dbReference type="SAM" id="MobiDB-lite"/>
    </source>
</evidence>
<evidence type="ECO:0000256" key="5">
    <source>
        <dbReference type="ARBA" id="ARBA00022801"/>
    </source>
</evidence>
<dbReference type="GO" id="GO:0010467">
    <property type="term" value="P:gene expression"/>
    <property type="evidence" value="ECO:0007669"/>
    <property type="project" value="UniProtKB-ARBA"/>
</dbReference>
<gene>
    <name evidence="16" type="primary">DRS1</name>
    <name evidence="16" type="ORF">EIP91_008894</name>
</gene>